<evidence type="ECO:0000313" key="7">
    <source>
        <dbReference type="EMBL" id="CAF4764554.1"/>
    </source>
</evidence>
<dbReference type="SMART" id="SM00248">
    <property type="entry name" value="ANK"/>
    <property type="match status" value="1"/>
</dbReference>
<dbReference type="InterPro" id="IPR002110">
    <property type="entry name" value="Ankyrin_rpt"/>
</dbReference>
<dbReference type="EMBL" id="CAJOBH010110538">
    <property type="protein sequence ID" value="CAF4658952.1"/>
    <property type="molecule type" value="Genomic_DNA"/>
</dbReference>
<dbReference type="PANTHER" id="PTHR24174">
    <property type="entry name" value="ANKYRIN REPEAT AND STERILE ALPHA MOTIF DOMAIN-CONTAINING PROTEIN 1"/>
    <property type="match status" value="1"/>
</dbReference>
<protein>
    <submittedName>
        <fullName evidence="4">Uncharacterized protein</fullName>
    </submittedName>
</protein>
<dbReference type="InterPro" id="IPR033635">
    <property type="entry name" value="ANKS1/Caskin"/>
</dbReference>
<evidence type="ECO:0000313" key="6">
    <source>
        <dbReference type="EMBL" id="CAF4761125.1"/>
    </source>
</evidence>
<dbReference type="PROSITE" id="PS50297">
    <property type="entry name" value="ANK_REP_REGION"/>
    <property type="match status" value="1"/>
</dbReference>
<dbReference type="Pfam" id="PF12796">
    <property type="entry name" value="Ank_2"/>
    <property type="match status" value="1"/>
</dbReference>
<gene>
    <name evidence="4" type="ORF">BYL167_LOCUS31282</name>
    <name evidence="5" type="ORF">BYL167_LOCUS42506</name>
    <name evidence="6" type="ORF">GIL414_LOCUS45550</name>
    <name evidence="7" type="ORF">GIL414_LOCUS45692</name>
</gene>
<dbReference type="EMBL" id="CAJOBH010054457">
    <property type="protein sequence ID" value="CAF4394793.1"/>
    <property type="molecule type" value="Genomic_DNA"/>
</dbReference>
<dbReference type="AlphaFoldDB" id="A0A8S2VG05"/>
<keyword evidence="1" id="KW-0677">Repeat</keyword>
<name>A0A8S2VG05_9BILA</name>
<reference evidence="4" key="1">
    <citation type="submission" date="2021-02" db="EMBL/GenBank/DDBJ databases">
        <authorList>
            <person name="Nowell W R."/>
        </authorList>
    </citation>
    <scope>NUCLEOTIDE SEQUENCE</scope>
</reference>
<dbReference type="Gene3D" id="1.25.40.20">
    <property type="entry name" value="Ankyrin repeat-containing domain"/>
    <property type="match status" value="1"/>
</dbReference>
<dbReference type="EMBL" id="CAJOBJ010140615">
    <property type="protein sequence ID" value="CAF4761125.1"/>
    <property type="molecule type" value="Genomic_DNA"/>
</dbReference>
<evidence type="ECO:0000256" key="3">
    <source>
        <dbReference type="PROSITE-ProRule" id="PRU00023"/>
    </source>
</evidence>
<evidence type="ECO:0000313" key="8">
    <source>
        <dbReference type="Proteomes" id="UP000681967"/>
    </source>
</evidence>
<dbReference type="EMBL" id="CAJOBJ010141378">
    <property type="protein sequence ID" value="CAF4764554.1"/>
    <property type="molecule type" value="Genomic_DNA"/>
</dbReference>
<organism evidence="4 8">
    <name type="scientific">Rotaria magnacalcarata</name>
    <dbReference type="NCBI Taxonomy" id="392030"/>
    <lineage>
        <taxon>Eukaryota</taxon>
        <taxon>Metazoa</taxon>
        <taxon>Spiralia</taxon>
        <taxon>Gnathifera</taxon>
        <taxon>Rotifera</taxon>
        <taxon>Eurotatoria</taxon>
        <taxon>Bdelloidea</taxon>
        <taxon>Philodinida</taxon>
        <taxon>Philodinidae</taxon>
        <taxon>Rotaria</taxon>
    </lineage>
</organism>
<comment type="caution">
    <text evidence="4">The sequence shown here is derived from an EMBL/GenBank/DDBJ whole genome shotgun (WGS) entry which is preliminary data.</text>
</comment>
<dbReference type="Proteomes" id="UP000681720">
    <property type="component" value="Unassembled WGS sequence"/>
</dbReference>
<feature type="non-terminal residue" evidence="4">
    <location>
        <position position="80"/>
    </location>
</feature>
<keyword evidence="2 3" id="KW-0040">ANK repeat</keyword>
<proteinExistence type="predicted"/>
<evidence type="ECO:0000256" key="2">
    <source>
        <dbReference type="ARBA" id="ARBA00023043"/>
    </source>
</evidence>
<accession>A0A8S2VG05</accession>
<dbReference type="SUPFAM" id="SSF48403">
    <property type="entry name" value="Ankyrin repeat"/>
    <property type="match status" value="1"/>
</dbReference>
<sequence length="80" mass="8859">GRSEPVFILLRRGANVNEQSTSGDTPLHLACQYGHNEIVQLLLFHQADPTIVNRRILTSLDLACENGRFDVVSSLVQNSL</sequence>
<feature type="non-terminal residue" evidence="4">
    <location>
        <position position="1"/>
    </location>
</feature>
<evidence type="ECO:0000313" key="4">
    <source>
        <dbReference type="EMBL" id="CAF4394793.1"/>
    </source>
</evidence>
<dbReference type="PANTHER" id="PTHR24174:SF16">
    <property type="entry name" value="CASKIN-2"/>
    <property type="match status" value="1"/>
</dbReference>
<feature type="repeat" description="ANK" evidence="3">
    <location>
        <begin position="22"/>
        <end position="54"/>
    </location>
</feature>
<evidence type="ECO:0000313" key="5">
    <source>
        <dbReference type="EMBL" id="CAF4658952.1"/>
    </source>
</evidence>
<dbReference type="PROSITE" id="PS50088">
    <property type="entry name" value="ANK_REPEAT"/>
    <property type="match status" value="1"/>
</dbReference>
<dbReference type="InterPro" id="IPR036770">
    <property type="entry name" value="Ankyrin_rpt-contain_sf"/>
</dbReference>
<dbReference type="Proteomes" id="UP000681967">
    <property type="component" value="Unassembled WGS sequence"/>
</dbReference>
<evidence type="ECO:0000256" key="1">
    <source>
        <dbReference type="ARBA" id="ARBA00022737"/>
    </source>
</evidence>